<reference evidence="1" key="1">
    <citation type="journal article" date="2014" name="Front. Microbiol.">
        <title>High frequency of phylogenetically diverse reductive dehalogenase-homologous genes in deep subseafloor sedimentary metagenomes.</title>
        <authorList>
            <person name="Kawai M."/>
            <person name="Futagami T."/>
            <person name="Toyoda A."/>
            <person name="Takaki Y."/>
            <person name="Nishi S."/>
            <person name="Hori S."/>
            <person name="Arai W."/>
            <person name="Tsubouchi T."/>
            <person name="Morono Y."/>
            <person name="Uchiyama I."/>
            <person name="Ito T."/>
            <person name="Fujiyama A."/>
            <person name="Inagaki F."/>
            <person name="Takami H."/>
        </authorList>
    </citation>
    <scope>NUCLEOTIDE SEQUENCE</scope>
    <source>
        <strain evidence="1">Expedition CK06-06</strain>
    </source>
</reference>
<feature type="non-terminal residue" evidence="1">
    <location>
        <position position="1"/>
    </location>
</feature>
<sequence length="257" mass="28735">AKAQKIRIAKILVDLAEEEGVGGFVTRVPAPIRATTFNASQIKSYLDEIAAGEKGAMSAENYDDFLTVFTQDFRYSGKENIVSIWRDGKQEFYEIHPDIYEAFKGVDPLKLGAITRIFAPFSRMLRLGATGCKLSFGLARNPFRDAFSYAVFSKRNNTTVFDPIKGYYKEMTTKPGEATWRFKKLGGGLSGQIGLDRASVQNSYDELLENKLGKLGKTLHVVKHPINTLSDLVSITEMGPRSSEIEGSYKKYTSEKW</sequence>
<proteinExistence type="predicted"/>
<name>X1IWK6_9ZZZZ</name>
<feature type="non-terminal residue" evidence="1">
    <location>
        <position position="257"/>
    </location>
</feature>
<evidence type="ECO:0000313" key="1">
    <source>
        <dbReference type="EMBL" id="GAH73635.1"/>
    </source>
</evidence>
<dbReference type="EMBL" id="BARU01033982">
    <property type="protein sequence ID" value="GAH73635.1"/>
    <property type="molecule type" value="Genomic_DNA"/>
</dbReference>
<evidence type="ECO:0008006" key="2">
    <source>
        <dbReference type="Google" id="ProtNLM"/>
    </source>
</evidence>
<organism evidence="1">
    <name type="scientific">marine sediment metagenome</name>
    <dbReference type="NCBI Taxonomy" id="412755"/>
    <lineage>
        <taxon>unclassified sequences</taxon>
        <taxon>metagenomes</taxon>
        <taxon>ecological metagenomes</taxon>
    </lineage>
</organism>
<protein>
    <recommendedName>
        <fullName evidence="2">Large polyvalent protein associated domain-containing protein</fullName>
    </recommendedName>
</protein>
<comment type="caution">
    <text evidence="1">The sequence shown here is derived from an EMBL/GenBank/DDBJ whole genome shotgun (WGS) entry which is preliminary data.</text>
</comment>
<dbReference type="AlphaFoldDB" id="X1IWK6"/>
<accession>X1IWK6</accession>
<gene>
    <name evidence="1" type="ORF">S03H2_53392</name>
</gene>